<organism evidence="2 3">
    <name type="scientific">Sphaeroforma arctica JP610</name>
    <dbReference type="NCBI Taxonomy" id="667725"/>
    <lineage>
        <taxon>Eukaryota</taxon>
        <taxon>Ichthyosporea</taxon>
        <taxon>Ichthyophonida</taxon>
        <taxon>Sphaeroforma</taxon>
    </lineage>
</organism>
<dbReference type="EMBL" id="KQ247174">
    <property type="protein sequence ID" value="KNC72361.1"/>
    <property type="molecule type" value="Genomic_DNA"/>
</dbReference>
<feature type="non-terminal residue" evidence="2">
    <location>
        <position position="1"/>
    </location>
</feature>
<dbReference type="InterPro" id="IPR011989">
    <property type="entry name" value="ARM-like"/>
</dbReference>
<accession>A0A0L0F711</accession>
<dbReference type="Proteomes" id="UP000054560">
    <property type="component" value="Unassembled WGS sequence"/>
</dbReference>
<sequence length="202" mass="22232">VDHPYTQDSHSSNRHTDTDAIEQFTAEESEDAINSRTQAISKYLSEHHQGKSVPEDVSESVETSALRSLKSPDAITCYIGLAECAWSRAGNAQLYTAAAGCLEELSLGLPNHFSSIYSTRVDWLLQFTTSSDWVLRRRVCTVLAVVVSLSDECDSVVAIIKRLRETSAEVRDERQRDKALGAITALSCIVGRHGLMTSQGEK</sequence>
<proteinExistence type="predicted"/>
<dbReference type="InterPro" id="IPR016024">
    <property type="entry name" value="ARM-type_fold"/>
</dbReference>
<dbReference type="AlphaFoldDB" id="A0A0L0F711"/>
<evidence type="ECO:0008006" key="4">
    <source>
        <dbReference type="Google" id="ProtNLM"/>
    </source>
</evidence>
<protein>
    <recommendedName>
        <fullName evidence="4">Interferon-related developmental regulator N-terminal domain-containing protein</fullName>
    </recommendedName>
</protein>
<name>A0A0L0F711_9EUKA</name>
<evidence type="ECO:0000256" key="1">
    <source>
        <dbReference type="SAM" id="MobiDB-lite"/>
    </source>
</evidence>
<feature type="non-terminal residue" evidence="2">
    <location>
        <position position="202"/>
    </location>
</feature>
<dbReference type="GeneID" id="25915586"/>
<gene>
    <name evidence="2" type="ORF">SARC_15082</name>
</gene>
<keyword evidence="3" id="KW-1185">Reference proteome</keyword>
<dbReference type="Gene3D" id="1.25.10.10">
    <property type="entry name" value="Leucine-rich Repeat Variant"/>
    <property type="match status" value="1"/>
</dbReference>
<dbReference type="RefSeq" id="XP_014146263.1">
    <property type="nucleotide sequence ID" value="XM_014290788.1"/>
</dbReference>
<feature type="region of interest" description="Disordered" evidence="1">
    <location>
        <begin position="1"/>
        <end position="22"/>
    </location>
</feature>
<dbReference type="SUPFAM" id="SSF48371">
    <property type="entry name" value="ARM repeat"/>
    <property type="match status" value="1"/>
</dbReference>
<feature type="compositionally biased region" description="Polar residues" evidence="1">
    <location>
        <begin position="1"/>
        <end position="10"/>
    </location>
</feature>
<evidence type="ECO:0000313" key="3">
    <source>
        <dbReference type="Proteomes" id="UP000054560"/>
    </source>
</evidence>
<evidence type="ECO:0000313" key="2">
    <source>
        <dbReference type="EMBL" id="KNC72361.1"/>
    </source>
</evidence>
<reference evidence="2 3" key="1">
    <citation type="submission" date="2011-02" db="EMBL/GenBank/DDBJ databases">
        <title>The Genome Sequence of Sphaeroforma arctica JP610.</title>
        <authorList>
            <consortium name="The Broad Institute Genome Sequencing Platform"/>
            <person name="Russ C."/>
            <person name="Cuomo C."/>
            <person name="Young S.K."/>
            <person name="Zeng Q."/>
            <person name="Gargeya S."/>
            <person name="Alvarado L."/>
            <person name="Berlin A."/>
            <person name="Chapman S.B."/>
            <person name="Chen Z."/>
            <person name="Freedman E."/>
            <person name="Gellesch M."/>
            <person name="Goldberg J."/>
            <person name="Griggs A."/>
            <person name="Gujja S."/>
            <person name="Heilman E."/>
            <person name="Heiman D."/>
            <person name="Howarth C."/>
            <person name="Mehta T."/>
            <person name="Neiman D."/>
            <person name="Pearson M."/>
            <person name="Roberts A."/>
            <person name="Saif S."/>
            <person name="Shea T."/>
            <person name="Shenoy N."/>
            <person name="Sisk P."/>
            <person name="Stolte C."/>
            <person name="Sykes S."/>
            <person name="White J."/>
            <person name="Yandava C."/>
            <person name="Burger G."/>
            <person name="Gray M.W."/>
            <person name="Holland P.W.H."/>
            <person name="King N."/>
            <person name="Lang F.B.F."/>
            <person name="Roger A.J."/>
            <person name="Ruiz-Trillo I."/>
            <person name="Haas B."/>
            <person name="Nusbaum C."/>
            <person name="Birren B."/>
        </authorList>
    </citation>
    <scope>NUCLEOTIDE SEQUENCE [LARGE SCALE GENOMIC DNA]</scope>
    <source>
        <strain evidence="2 3">JP610</strain>
    </source>
</reference>